<sequence>MADPLSITSSVLAVAAAAIASTRVLNETLSLLKNHDSTLQRLQCELNDLAVVLNNLEDMLQRDVSSMTPLKGPISRCSQLCLDFDKSMNELTGKAKIRSRDWAKLKLRRDDIHELIDKLSGYRSTIAVGLGAINLHGSSATPHVLKEYNEMIESTEHGLNLCLQRINAKIAGLPQKISNDPDTTIDWNHERAVLEGCLHICEDAGTNHASWMKQKTILHSEEPSEQARDQHEHFEVQKPIRQTLSKNKDRIAEMVGHLQSRLDSLPLDRSHAHDDERTRLHQEVDILTQQLDVYNVTFDEGVWENENVAREITTSVHSDEVIFTTLMELIGFKQASYTRSSANILGSMIDETLDRLSESRYSSRFEALPSTHTTIRRWLDDNQHRKGDGPSQKVNNDQQMMAESPGAPSPHEVRRRTMDSLARVGEDADPLIVQTTPSQSEAASSLWDHAYGGLHDGDPQPANQHVEVTSTELAKHGT</sequence>
<gene>
    <name evidence="3" type="ORF">CT0861_02826</name>
</gene>
<comment type="caution">
    <text evidence="3">The sequence shown here is derived from an EMBL/GenBank/DDBJ whole genome shotgun (WGS) entry which is preliminary data.</text>
</comment>
<dbReference type="Proteomes" id="UP000076552">
    <property type="component" value="Unassembled WGS sequence"/>
</dbReference>
<dbReference type="Pfam" id="PF17111">
    <property type="entry name" value="PigL_N"/>
    <property type="match status" value="1"/>
</dbReference>
<keyword evidence="4" id="KW-1185">Reference proteome</keyword>
<organism evidence="3 4">
    <name type="scientific">Colletotrichum tofieldiae</name>
    <dbReference type="NCBI Taxonomy" id="708197"/>
    <lineage>
        <taxon>Eukaryota</taxon>
        <taxon>Fungi</taxon>
        <taxon>Dikarya</taxon>
        <taxon>Ascomycota</taxon>
        <taxon>Pezizomycotina</taxon>
        <taxon>Sordariomycetes</taxon>
        <taxon>Hypocreomycetidae</taxon>
        <taxon>Glomerellales</taxon>
        <taxon>Glomerellaceae</taxon>
        <taxon>Colletotrichum</taxon>
        <taxon>Colletotrichum spaethianum species complex</taxon>
    </lineage>
</organism>
<feature type="region of interest" description="Disordered" evidence="1">
    <location>
        <begin position="380"/>
        <end position="415"/>
    </location>
</feature>
<reference evidence="3 4" key="1">
    <citation type="submission" date="2015-06" db="EMBL/GenBank/DDBJ databases">
        <title>Survival trade-offs in plant roots during colonization by closely related pathogenic and mutualistic fungi.</title>
        <authorList>
            <person name="Hacquard S."/>
            <person name="Kracher B."/>
            <person name="Hiruma K."/>
            <person name="Weinman A."/>
            <person name="Muench P."/>
            <person name="Garrido Oter R."/>
            <person name="Ver Loren van Themaat E."/>
            <person name="Dallerey J.-F."/>
            <person name="Damm U."/>
            <person name="Henrissat B."/>
            <person name="Lespinet O."/>
            <person name="Thon M."/>
            <person name="Kemen E."/>
            <person name="McHardy A.C."/>
            <person name="Schulze-Lefert P."/>
            <person name="O'Connell R.J."/>
        </authorList>
    </citation>
    <scope>NUCLEOTIDE SEQUENCE [LARGE SCALE GENOMIC DNA]</scope>
    <source>
        <strain evidence="3 4">0861</strain>
    </source>
</reference>
<protein>
    <recommendedName>
        <fullName evidence="2">Azaphilone pigments biosynthesis cluster protein L N-terminal domain-containing protein</fullName>
    </recommendedName>
</protein>
<accession>A0A166NLX0</accession>
<dbReference type="EMBL" id="LFIV01000201">
    <property type="protein sequence ID" value="KZL65822.1"/>
    <property type="molecule type" value="Genomic_DNA"/>
</dbReference>
<name>A0A166NLX0_9PEZI</name>
<evidence type="ECO:0000313" key="4">
    <source>
        <dbReference type="Proteomes" id="UP000076552"/>
    </source>
</evidence>
<feature type="compositionally biased region" description="Polar residues" evidence="1">
    <location>
        <begin position="392"/>
        <end position="401"/>
    </location>
</feature>
<feature type="domain" description="Azaphilone pigments biosynthesis cluster protein L N-terminal" evidence="2">
    <location>
        <begin position="2"/>
        <end position="202"/>
    </location>
</feature>
<evidence type="ECO:0000259" key="2">
    <source>
        <dbReference type="Pfam" id="PF17111"/>
    </source>
</evidence>
<dbReference type="OrthoDB" id="428260at2759"/>
<dbReference type="InterPro" id="IPR031348">
    <property type="entry name" value="PigL_N"/>
</dbReference>
<proteinExistence type="predicted"/>
<dbReference type="AlphaFoldDB" id="A0A166NLX0"/>
<evidence type="ECO:0000313" key="3">
    <source>
        <dbReference type="EMBL" id="KZL65822.1"/>
    </source>
</evidence>
<evidence type="ECO:0000256" key="1">
    <source>
        <dbReference type="SAM" id="MobiDB-lite"/>
    </source>
</evidence>